<dbReference type="RefSeq" id="WP_420165629.1">
    <property type="nucleotide sequence ID" value="NZ_JBDLNV010000006.1"/>
</dbReference>
<proteinExistence type="predicted"/>
<dbReference type="Proteomes" id="UP001629745">
    <property type="component" value="Unassembled WGS sequence"/>
</dbReference>
<gene>
    <name evidence="1" type="ORF">ABEU20_003735</name>
</gene>
<evidence type="ECO:0000313" key="2">
    <source>
        <dbReference type="Proteomes" id="UP001629745"/>
    </source>
</evidence>
<sequence length="70" mass="7696">MATRIVAFDVVERSDVGVNEIQRLARDLWQAMSSGREGASDRPRWINSGAVADADAYTAHRFEGTVESEA</sequence>
<keyword evidence="2" id="KW-1185">Reference proteome</keyword>
<evidence type="ECO:0000313" key="1">
    <source>
        <dbReference type="EMBL" id="MFM1725132.1"/>
    </source>
</evidence>
<name>A0ABW9FIX4_9NOCA</name>
<accession>A0ABW9FIX4</accession>
<comment type="caution">
    <text evidence="1">The sequence shown here is derived from an EMBL/GenBank/DDBJ whole genome shotgun (WGS) entry which is preliminary data.</text>
</comment>
<protein>
    <submittedName>
        <fullName evidence="1">Uncharacterized protein</fullName>
    </submittedName>
</protein>
<reference evidence="1 2" key="1">
    <citation type="submission" date="2023-11" db="EMBL/GenBank/DDBJ databases">
        <authorList>
            <person name="Val-Calvo J."/>
            <person name="Scortti M."/>
            <person name="Vazquez-Boland J."/>
        </authorList>
    </citation>
    <scope>NUCLEOTIDE SEQUENCE [LARGE SCALE GENOMIC DNA]</scope>
    <source>
        <strain evidence="1 2">PAM 2766</strain>
    </source>
</reference>
<dbReference type="EMBL" id="JBDLNV010000006">
    <property type="protein sequence ID" value="MFM1725132.1"/>
    <property type="molecule type" value="Genomic_DNA"/>
</dbReference>
<organism evidence="1 2">
    <name type="scientific">Rhodococcus parequi</name>
    <dbReference type="NCBI Taxonomy" id="3137122"/>
    <lineage>
        <taxon>Bacteria</taxon>
        <taxon>Bacillati</taxon>
        <taxon>Actinomycetota</taxon>
        <taxon>Actinomycetes</taxon>
        <taxon>Mycobacteriales</taxon>
        <taxon>Nocardiaceae</taxon>
        <taxon>Rhodococcus</taxon>
    </lineage>
</organism>